<accession>A0A397W5E7</accession>
<protein>
    <submittedName>
        <fullName evidence="1">Uncharacterized protein</fullName>
    </submittedName>
</protein>
<proteinExistence type="predicted"/>
<gene>
    <name evidence="1" type="ORF">C2G38_2157041</name>
</gene>
<sequence length="93" mass="11112">MGPFERLEILFLITNSDDHRKQSNAAKYSYRAWCQRCDTHKLIHWWTSGNKDIDDYIKEFQLKTASYEDIIEWIPFNRFENVQNNSDGILQPG</sequence>
<dbReference type="EMBL" id="QKWP01000055">
    <property type="protein sequence ID" value="RIB28797.1"/>
    <property type="molecule type" value="Genomic_DNA"/>
</dbReference>
<evidence type="ECO:0000313" key="1">
    <source>
        <dbReference type="EMBL" id="RIB28797.1"/>
    </source>
</evidence>
<comment type="caution">
    <text evidence="1">The sequence shown here is derived from an EMBL/GenBank/DDBJ whole genome shotgun (WGS) entry which is preliminary data.</text>
</comment>
<reference evidence="1 2" key="1">
    <citation type="submission" date="2018-06" db="EMBL/GenBank/DDBJ databases">
        <title>Comparative genomics reveals the genomic features of Rhizophagus irregularis, R. cerebriforme, R. diaphanum and Gigaspora rosea, and their symbiotic lifestyle signature.</title>
        <authorList>
            <person name="Morin E."/>
            <person name="San Clemente H."/>
            <person name="Chen E.C.H."/>
            <person name="De La Providencia I."/>
            <person name="Hainaut M."/>
            <person name="Kuo A."/>
            <person name="Kohler A."/>
            <person name="Murat C."/>
            <person name="Tang N."/>
            <person name="Roy S."/>
            <person name="Loubradou J."/>
            <person name="Henrissat B."/>
            <person name="Grigoriev I.V."/>
            <person name="Corradi N."/>
            <person name="Roux C."/>
            <person name="Martin F.M."/>
        </authorList>
    </citation>
    <scope>NUCLEOTIDE SEQUENCE [LARGE SCALE GENOMIC DNA]</scope>
    <source>
        <strain evidence="1 2">DAOM 194757</strain>
    </source>
</reference>
<dbReference type="AlphaFoldDB" id="A0A397W5E7"/>
<dbReference type="Proteomes" id="UP000266673">
    <property type="component" value="Unassembled WGS sequence"/>
</dbReference>
<keyword evidence="2" id="KW-1185">Reference proteome</keyword>
<organism evidence="1 2">
    <name type="scientific">Gigaspora rosea</name>
    <dbReference type="NCBI Taxonomy" id="44941"/>
    <lineage>
        <taxon>Eukaryota</taxon>
        <taxon>Fungi</taxon>
        <taxon>Fungi incertae sedis</taxon>
        <taxon>Mucoromycota</taxon>
        <taxon>Glomeromycotina</taxon>
        <taxon>Glomeromycetes</taxon>
        <taxon>Diversisporales</taxon>
        <taxon>Gigasporaceae</taxon>
        <taxon>Gigaspora</taxon>
    </lineage>
</organism>
<name>A0A397W5E7_9GLOM</name>
<evidence type="ECO:0000313" key="2">
    <source>
        <dbReference type="Proteomes" id="UP000266673"/>
    </source>
</evidence>